<organism evidence="2 3">
    <name type="scientific">Aspergillus granulosus</name>
    <dbReference type="NCBI Taxonomy" id="176169"/>
    <lineage>
        <taxon>Eukaryota</taxon>
        <taxon>Fungi</taxon>
        <taxon>Dikarya</taxon>
        <taxon>Ascomycota</taxon>
        <taxon>Pezizomycotina</taxon>
        <taxon>Eurotiomycetes</taxon>
        <taxon>Eurotiomycetidae</taxon>
        <taxon>Eurotiales</taxon>
        <taxon>Aspergillaceae</taxon>
        <taxon>Aspergillus</taxon>
        <taxon>Aspergillus subgen. Nidulantes</taxon>
    </lineage>
</organism>
<reference evidence="2 3" key="1">
    <citation type="submission" date="2024-07" db="EMBL/GenBank/DDBJ databases">
        <title>Section-level genome sequencing and comparative genomics of Aspergillus sections Usti and Cavernicolus.</title>
        <authorList>
            <consortium name="Lawrence Berkeley National Laboratory"/>
            <person name="Nybo J.L."/>
            <person name="Vesth T.C."/>
            <person name="Theobald S."/>
            <person name="Frisvad J.C."/>
            <person name="Larsen T.O."/>
            <person name="Kjaerboelling I."/>
            <person name="Rothschild-Mancinelli K."/>
            <person name="Lyhne E.K."/>
            <person name="Kogle M.E."/>
            <person name="Barry K."/>
            <person name="Clum A."/>
            <person name="Na H."/>
            <person name="Ledsgaard L."/>
            <person name="Lin J."/>
            <person name="Lipzen A."/>
            <person name="Kuo A."/>
            <person name="Riley R."/>
            <person name="Mondo S."/>
            <person name="Labutti K."/>
            <person name="Haridas S."/>
            <person name="Pangalinan J."/>
            <person name="Salamov A.A."/>
            <person name="Simmons B.A."/>
            <person name="Magnuson J.K."/>
            <person name="Chen J."/>
            <person name="Drula E."/>
            <person name="Henrissat B."/>
            <person name="Wiebenga A."/>
            <person name="Lubbers R.J."/>
            <person name="Gomes A.C."/>
            <person name="Makela M.R."/>
            <person name="Stajich J."/>
            <person name="Grigoriev I.V."/>
            <person name="Mortensen U.H."/>
            <person name="De Vries R.P."/>
            <person name="Baker S.E."/>
            <person name="Andersen M.R."/>
        </authorList>
    </citation>
    <scope>NUCLEOTIDE SEQUENCE [LARGE SCALE GENOMIC DNA]</scope>
    <source>
        <strain evidence="2 3">CBS 588.65</strain>
    </source>
</reference>
<evidence type="ECO:0000313" key="3">
    <source>
        <dbReference type="Proteomes" id="UP001610334"/>
    </source>
</evidence>
<protein>
    <submittedName>
        <fullName evidence="2">Uncharacterized protein</fullName>
    </submittedName>
</protein>
<dbReference type="EMBL" id="JBFXLT010000042">
    <property type="protein sequence ID" value="KAL2813142.1"/>
    <property type="molecule type" value="Genomic_DNA"/>
</dbReference>
<name>A0ABR4HCF5_9EURO</name>
<proteinExistence type="predicted"/>
<sequence>MGEGERMKTNTPLITTGSFKASDACQSRCTAGQRNGKGREREAEKGGEGGQVIRLTRRQEKGNRGKSWGGSRGGNGLGSCAVRTQRAETCPEKAACTARRRAGTRATKNPRPFNTGPRAMRGCGVLRSVSYGKFRFERPDSLQPDPPCRRILFLRTESARISDNVKTGVLRSSIAFFFPCTFSKCESDSTSQPQRCTCLDGSRGRPFCPPITVGCVNLRRNITVRYQQPDNPQTPPSHWSEATISQARNFLRIIPRFT</sequence>
<feature type="compositionally biased region" description="Gly residues" evidence="1">
    <location>
        <begin position="67"/>
        <end position="77"/>
    </location>
</feature>
<feature type="region of interest" description="Disordered" evidence="1">
    <location>
        <begin position="24"/>
        <end position="77"/>
    </location>
</feature>
<feature type="compositionally biased region" description="Polar residues" evidence="1">
    <location>
        <begin position="24"/>
        <end position="33"/>
    </location>
</feature>
<comment type="caution">
    <text evidence="2">The sequence shown here is derived from an EMBL/GenBank/DDBJ whole genome shotgun (WGS) entry which is preliminary data.</text>
</comment>
<evidence type="ECO:0000256" key="1">
    <source>
        <dbReference type="SAM" id="MobiDB-lite"/>
    </source>
</evidence>
<feature type="compositionally biased region" description="Basic and acidic residues" evidence="1">
    <location>
        <begin position="37"/>
        <end position="47"/>
    </location>
</feature>
<accession>A0ABR4HCF5</accession>
<dbReference type="Proteomes" id="UP001610334">
    <property type="component" value="Unassembled WGS sequence"/>
</dbReference>
<keyword evidence="3" id="KW-1185">Reference proteome</keyword>
<evidence type="ECO:0000313" key="2">
    <source>
        <dbReference type="EMBL" id="KAL2813142.1"/>
    </source>
</evidence>
<gene>
    <name evidence="2" type="ORF">BJX63DRAFT_232183</name>
</gene>